<sequence>MQLYTVREQAAKDLPRVLRSISELGFVGVELYGRFDIAPADLKKVMRDLGLRFTSAHVPFPSGREASRILDEQAELGVPAIAWSLEPEEFRTTDAIARGVDRVNEGAVNARDYGIRLAYHNHEAEFSNTFNGLTAHQILLDLVEPDVLVELDLYWAAVGGADPAEVLRDLGDRVPFVHVKDGPGKSRDDVMVAVGQGSLDIAAALTANPAVRWHIVELDRFDGDIFDALRDSYDFLVGGGYSTGQAGSATSD</sequence>
<accession>A0ABN2I0F5</accession>
<evidence type="ECO:0000259" key="1">
    <source>
        <dbReference type="Pfam" id="PF01261"/>
    </source>
</evidence>
<dbReference type="InterPro" id="IPR036237">
    <property type="entry name" value="Xyl_isomerase-like_sf"/>
</dbReference>
<gene>
    <name evidence="2" type="ORF">GCM10009765_52280</name>
</gene>
<evidence type="ECO:0000313" key="3">
    <source>
        <dbReference type="Proteomes" id="UP001500618"/>
    </source>
</evidence>
<feature type="domain" description="Xylose isomerase-like TIM barrel" evidence="1">
    <location>
        <begin position="19"/>
        <end position="203"/>
    </location>
</feature>
<reference evidence="2 3" key="1">
    <citation type="journal article" date="2019" name="Int. J. Syst. Evol. Microbiol.">
        <title>The Global Catalogue of Microorganisms (GCM) 10K type strain sequencing project: providing services to taxonomists for standard genome sequencing and annotation.</title>
        <authorList>
            <consortium name="The Broad Institute Genomics Platform"/>
            <consortium name="The Broad Institute Genome Sequencing Center for Infectious Disease"/>
            <person name="Wu L."/>
            <person name="Ma J."/>
        </authorList>
    </citation>
    <scope>NUCLEOTIDE SEQUENCE [LARGE SCALE GENOMIC DNA]</scope>
    <source>
        <strain evidence="2 3">JCM 14718</strain>
    </source>
</reference>
<dbReference type="EMBL" id="BAAANY010000020">
    <property type="protein sequence ID" value="GAA1696576.1"/>
    <property type="molecule type" value="Genomic_DNA"/>
</dbReference>
<keyword evidence="2" id="KW-0413">Isomerase</keyword>
<dbReference type="GO" id="GO:0016853">
    <property type="term" value="F:isomerase activity"/>
    <property type="evidence" value="ECO:0007669"/>
    <property type="project" value="UniProtKB-KW"/>
</dbReference>
<dbReference type="Proteomes" id="UP001500618">
    <property type="component" value="Unassembled WGS sequence"/>
</dbReference>
<dbReference type="PANTHER" id="PTHR12110:SF41">
    <property type="entry name" value="INOSOSE DEHYDRATASE"/>
    <property type="match status" value="1"/>
</dbReference>
<name>A0ABN2I0F5_9ACTN</name>
<proteinExistence type="predicted"/>
<dbReference type="PANTHER" id="PTHR12110">
    <property type="entry name" value="HYDROXYPYRUVATE ISOMERASE"/>
    <property type="match status" value="1"/>
</dbReference>
<protein>
    <submittedName>
        <fullName evidence="2">Sugar phosphate isomerase/epimerase</fullName>
    </submittedName>
</protein>
<dbReference type="Pfam" id="PF01261">
    <property type="entry name" value="AP_endonuc_2"/>
    <property type="match status" value="1"/>
</dbReference>
<organism evidence="2 3">
    <name type="scientific">Fodinicola feengrottensis</name>
    <dbReference type="NCBI Taxonomy" id="435914"/>
    <lineage>
        <taxon>Bacteria</taxon>
        <taxon>Bacillati</taxon>
        <taxon>Actinomycetota</taxon>
        <taxon>Actinomycetes</taxon>
        <taxon>Mycobacteriales</taxon>
        <taxon>Fodinicola</taxon>
    </lineage>
</organism>
<dbReference type="Gene3D" id="3.20.20.150">
    <property type="entry name" value="Divalent-metal-dependent TIM barrel enzymes"/>
    <property type="match status" value="1"/>
</dbReference>
<dbReference type="InterPro" id="IPR013022">
    <property type="entry name" value="Xyl_isomerase-like_TIM-brl"/>
</dbReference>
<dbReference type="InterPro" id="IPR050312">
    <property type="entry name" value="IolE/XylAMocC-like"/>
</dbReference>
<dbReference type="SUPFAM" id="SSF51658">
    <property type="entry name" value="Xylose isomerase-like"/>
    <property type="match status" value="1"/>
</dbReference>
<evidence type="ECO:0000313" key="2">
    <source>
        <dbReference type="EMBL" id="GAA1696576.1"/>
    </source>
</evidence>
<comment type="caution">
    <text evidence="2">The sequence shown here is derived from an EMBL/GenBank/DDBJ whole genome shotgun (WGS) entry which is preliminary data.</text>
</comment>
<keyword evidence="3" id="KW-1185">Reference proteome</keyword>